<evidence type="ECO:0000256" key="10">
    <source>
        <dbReference type="ARBA" id="ARBA00047445"/>
    </source>
</evidence>
<comment type="caution">
    <text evidence="15">The sequence shown here is derived from an EMBL/GenBank/DDBJ whole genome shotgun (WGS) entry which is preliminary data.</text>
</comment>
<comment type="similarity">
    <text evidence="3 12">Belongs to the NadC/ModD family.</text>
</comment>
<reference evidence="15 16" key="1">
    <citation type="submission" date="2015-05" db="EMBL/GenBank/DDBJ databases">
        <title>Draft genome sequence of Lampropedia sp. CT6, isolated from the microbial mat of a hot water spring, located at Manikaran, India.</title>
        <authorList>
            <person name="Tripathi C."/>
            <person name="Rani P."/>
            <person name="Mahato N.K."/>
            <person name="Lal R."/>
        </authorList>
    </citation>
    <scope>NUCLEOTIDE SEQUENCE [LARGE SCALE GENOMIC DNA]</scope>
    <source>
        <strain evidence="15 16">CT6</strain>
    </source>
</reference>
<evidence type="ECO:0000259" key="14">
    <source>
        <dbReference type="Pfam" id="PF02749"/>
    </source>
</evidence>
<evidence type="ECO:0000256" key="1">
    <source>
        <dbReference type="ARBA" id="ARBA00003237"/>
    </source>
</evidence>
<dbReference type="CDD" id="cd01572">
    <property type="entry name" value="QPRTase"/>
    <property type="match status" value="1"/>
</dbReference>
<dbReference type="AlphaFoldDB" id="A0A0U1PXM0"/>
<dbReference type="SUPFAM" id="SSF51690">
    <property type="entry name" value="Nicotinate/Quinolinate PRTase C-terminal domain-like"/>
    <property type="match status" value="1"/>
</dbReference>
<organism evidence="15 16">
    <name type="scientific">Lampropedia cohaerens</name>
    <dbReference type="NCBI Taxonomy" id="1610491"/>
    <lineage>
        <taxon>Bacteria</taxon>
        <taxon>Pseudomonadati</taxon>
        <taxon>Pseudomonadota</taxon>
        <taxon>Betaproteobacteria</taxon>
        <taxon>Burkholderiales</taxon>
        <taxon>Comamonadaceae</taxon>
        <taxon>Lampropedia</taxon>
    </lineage>
</organism>
<evidence type="ECO:0000256" key="4">
    <source>
        <dbReference type="ARBA" id="ARBA00011218"/>
    </source>
</evidence>
<dbReference type="NCBIfam" id="TIGR00078">
    <property type="entry name" value="nadC"/>
    <property type="match status" value="1"/>
</dbReference>
<dbReference type="EMBL" id="LBNQ01000037">
    <property type="protein sequence ID" value="KKW67125.1"/>
    <property type="molecule type" value="Genomic_DNA"/>
</dbReference>
<feature type="domain" description="Quinolinate phosphoribosyl transferase N-terminal" evidence="14">
    <location>
        <begin position="36"/>
        <end position="121"/>
    </location>
</feature>
<evidence type="ECO:0000256" key="7">
    <source>
        <dbReference type="ARBA" id="ARBA00022676"/>
    </source>
</evidence>
<protein>
    <recommendedName>
        <fullName evidence="11">Probable nicotinate-nucleotide pyrophosphorylase [carboxylating]</fullName>
        <ecNumber evidence="5">2.4.2.19</ecNumber>
    </recommendedName>
    <alternativeName>
        <fullName evidence="9">Quinolinate phosphoribosyltransferase [decarboxylating]</fullName>
    </alternativeName>
</protein>
<evidence type="ECO:0000256" key="11">
    <source>
        <dbReference type="ARBA" id="ARBA00069173"/>
    </source>
</evidence>
<dbReference type="PANTHER" id="PTHR32179:SF3">
    <property type="entry name" value="NICOTINATE-NUCLEOTIDE PYROPHOSPHORYLASE [CARBOXYLATING]"/>
    <property type="match status" value="1"/>
</dbReference>
<comment type="function">
    <text evidence="1">Involved in the catabolism of quinolinic acid (QA).</text>
</comment>
<dbReference type="SUPFAM" id="SSF54675">
    <property type="entry name" value="Nicotinate/Quinolinate PRTase N-terminal domain-like"/>
    <property type="match status" value="1"/>
</dbReference>
<feature type="domain" description="Quinolinate phosphoribosyl transferase C-terminal" evidence="13">
    <location>
        <begin position="123"/>
        <end position="288"/>
    </location>
</feature>
<dbReference type="Gene3D" id="3.90.1170.20">
    <property type="entry name" value="Quinolinate phosphoribosyl transferase, N-terminal domain"/>
    <property type="match status" value="1"/>
</dbReference>
<dbReference type="STRING" id="1610491.AAV94_12430"/>
<evidence type="ECO:0000256" key="12">
    <source>
        <dbReference type="PIRNR" id="PIRNR006250"/>
    </source>
</evidence>
<dbReference type="GO" id="GO:0004514">
    <property type="term" value="F:nicotinate-nucleotide diphosphorylase (carboxylating) activity"/>
    <property type="evidence" value="ECO:0007669"/>
    <property type="project" value="UniProtKB-EC"/>
</dbReference>
<dbReference type="GO" id="GO:0005737">
    <property type="term" value="C:cytoplasm"/>
    <property type="evidence" value="ECO:0007669"/>
    <property type="project" value="TreeGrafter"/>
</dbReference>
<dbReference type="FunFam" id="3.20.20.70:FF:000030">
    <property type="entry name" value="Nicotinate-nucleotide pyrophosphorylase, carboxylating"/>
    <property type="match status" value="1"/>
</dbReference>
<accession>A0A0U1PXM0</accession>
<dbReference type="InterPro" id="IPR037128">
    <property type="entry name" value="Quinolinate_PRibosylTase_N_sf"/>
</dbReference>
<proteinExistence type="inferred from homology"/>
<dbReference type="UniPathway" id="UPA00253">
    <property type="reaction ID" value="UER00331"/>
</dbReference>
<comment type="catalytic activity">
    <reaction evidence="10">
        <text>nicotinate beta-D-ribonucleotide + CO2 + diphosphate = quinolinate + 5-phospho-alpha-D-ribose 1-diphosphate + 2 H(+)</text>
        <dbReference type="Rhea" id="RHEA:12733"/>
        <dbReference type="ChEBI" id="CHEBI:15378"/>
        <dbReference type="ChEBI" id="CHEBI:16526"/>
        <dbReference type="ChEBI" id="CHEBI:29959"/>
        <dbReference type="ChEBI" id="CHEBI:33019"/>
        <dbReference type="ChEBI" id="CHEBI:57502"/>
        <dbReference type="ChEBI" id="CHEBI:58017"/>
        <dbReference type="EC" id="2.4.2.19"/>
    </reaction>
</comment>
<dbReference type="InterPro" id="IPR027277">
    <property type="entry name" value="NadC/ModD"/>
</dbReference>
<keyword evidence="16" id="KW-1185">Reference proteome</keyword>
<dbReference type="Proteomes" id="UP000050580">
    <property type="component" value="Unassembled WGS sequence"/>
</dbReference>
<dbReference type="InterPro" id="IPR004393">
    <property type="entry name" value="NadC"/>
</dbReference>
<evidence type="ECO:0000256" key="5">
    <source>
        <dbReference type="ARBA" id="ARBA00011944"/>
    </source>
</evidence>
<dbReference type="Pfam" id="PF01729">
    <property type="entry name" value="QRPTase_C"/>
    <property type="match status" value="1"/>
</dbReference>
<evidence type="ECO:0000313" key="15">
    <source>
        <dbReference type="EMBL" id="KKW67125.1"/>
    </source>
</evidence>
<dbReference type="InterPro" id="IPR002638">
    <property type="entry name" value="Quinolinate_PRibosylTrfase_C"/>
</dbReference>
<dbReference type="PANTHER" id="PTHR32179">
    <property type="entry name" value="NICOTINATE-NUCLEOTIDE PYROPHOSPHORYLASE [CARBOXYLATING]"/>
    <property type="match status" value="1"/>
</dbReference>
<keyword evidence="8 12" id="KW-0808">Transferase</keyword>
<dbReference type="GO" id="GO:0009435">
    <property type="term" value="P:NAD+ biosynthetic process"/>
    <property type="evidence" value="ECO:0007669"/>
    <property type="project" value="UniProtKB-UniPathway"/>
</dbReference>
<evidence type="ECO:0000256" key="2">
    <source>
        <dbReference type="ARBA" id="ARBA00004893"/>
    </source>
</evidence>
<dbReference type="GO" id="GO:0034213">
    <property type="term" value="P:quinolinate catabolic process"/>
    <property type="evidence" value="ECO:0007669"/>
    <property type="project" value="TreeGrafter"/>
</dbReference>
<dbReference type="OrthoDB" id="9782546at2"/>
<comment type="subunit">
    <text evidence="4">Hexamer formed by 3 homodimers.</text>
</comment>
<keyword evidence="6" id="KW-0662">Pyridine nucleotide biosynthesis</keyword>
<evidence type="ECO:0000259" key="13">
    <source>
        <dbReference type="Pfam" id="PF01729"/>
    </source>
</evidence>
<dbReference type="PIRSF" id="PIRSF006250">
    <property type="entry name" value="NadC_ModD"/>
    <property type="match status" value="1"/>
</dbReference>
<dbReference type="FunFam" id="3.90.1170.20:FF:000001">
    <property type="entry name" value="Nicotinate-nucleotide diphosphorylase (Carboxylating)"/>
    <property type="match status" value="1"/>
</dbReference>
<comment type="pathway">
    <text evidence="2">Cofactor biosynthesis; NAD(+) biosynthesis; nicotinate D-ribonucleotide from quinolinate: step 1/1.</text>
</comment>
<dbReference type="InterPro" id="IPR036068">
    <property type="entry name" value="Nicotinate_pribotase-like_C"/>
</dbReference>
<evidence type="ECO:0000313" key="16">
    <source>
        <dbReference type="Proteomes" id="UP000050580"/>
    </source>
</evidence>
<evidence type="ECO:0000256" key="6">
    <source>
        <dbReference type="ARBA" id="ARBA00022642"/>
    </source>
</evidence>
<dbReference type="Pfam" id="PF02749">
    <property type="entry name" value="QRPTase_N"/>
    <property type="match status" value="1"/>
</dbReference>
<evidence type="ECO:0000256" key="3">
    <source>
        <dbReference type="ARBA" id="ARBA00009400"/>
    </source>
</evidence>
<dbReference type="InterPro" id="IPR022412">
    <property type="entry name" value="Quinolinate_PRibosylTrfase_N"/>
</dbReference>
<gene>
    <name evidence="15" type="ORF">AAV94_12430</name>
</gene>
<dbReference type="PATRIC" id="fig|1610491.3.peg.2639"/>
<evidence type="ECO:0000256" key="9">
    <source>
        <dbReference type="ARBA" id="ARBA00033102"/>
    </source>
</evidence>
<evidence type="ECO:0000256" key="8">
    <source>
        <dbReference type="ARBA" id="ARBA00022679"/>
    </source>
</evidence>
<dbReference type="Gene3D" id="3.20.20.70">
    <property type="entry name" value="Aldolase class I"/>
    <property type="match status" value="1"/>
</dbReference>
<dbReference type="EC" id="2.4.2.19" evidence="5"/>
<name>A0A0U1PXM0_9BURK</name>
<dbReference type="InterPro" id="IPR013785">
    <property type="entry name" value="Aldolase_TIM"/>
</dbReference>
<dbReference type="RefSeq" id="WP_046742529.1">
    <property type="nucleotide sequence ID" value="NZ_LBNQ01000037.1"/>
</dbReference>
<sequence length="289" mass="30391">MSISEFPNAYLAPLPDVMLEPLVRDALREDLGRAGDITSAAVIAPHARSCLRLTARQAGVLAGIDLARLAFTLYDPQLRWQPALSDGAQLVPGSLIATIEGPARAILAAERTALNFLGHLCGVASATAQVAEAIAHTPARVTCTRKTLPGLRALQKYAVRVGGGCNHRFGLDDAMLIKDNHIAIAGGLEQAVTRARAHAGHMVQIEVEVDTLEQLQQALALQVPIVLLDNMDVATLQQAVALNGGRAVLEASGRIQIDNAAAIAETGVDLLAVGWLTHSARTLDVGLDA</sequence>
<keyword evidence="7 12" id="KW-0328">Glycosyltransferase</keyword>